<name>A0A4Y7T7H5_COPMI</name>
<dbReference type="Proteomes" id="UP000298030">
    <property type="component" value="Unassembled WGS sequence"/>
</dbReference>
<evidence type="ECO:0000256" key="2">
    <source>
        <dbReference type="ARBA" id="ARBA00022692"/>
    </source>
</evidence>
<evidence type="ECO:0000256" key="1">
    <source>
        <dbReference type="ARBA" id="ARBA00004173"/>
    </source>
</evidence>
<reference evidence="7 8" key="1">
    <citation type="journal article" date="2019" name="Nat. Ecol. Evol.">
        <title>Megaphylogeny resolves global patterns of mushroom evolution.</title>
        <authorList>
            <person name="Varga T."/>
            <person name="Krizsan K."/>
            <person name="Foldi C."/>
            <person name="Dima B."/>
            <person name="Sanchez-Garcia M."/>
            <person name="Sanchez-Ramirez S."/>
            <person name="Szollosi G.J."/>
            <person name="Szarkandi J.G."/>
            <person name="Papp V."/>
            <person name="Albert L."/>
            <person name="Andreopoulos W."/>
            <person name="Angelini C."/>
            <person name="Antonin V."/>
            <person name="Barry K.W."/>
            <person name="Bougher N.L."/>
            <person name="Buchanan P."/>
            <person name="Buyck B."/>
            <person name="Bense V."/>
            <person name="Catcheside P."/>
            <person name="Chovatia M."/>
            <person name="Cooper J."/>
            <person name="Damon W."/>
            <person name="Desjardin D."/>
            <person name="Finy P."/>
            <person name="Geml J."/>
            <person name="Haridas S."/>
            <person name="Hughes K."/>
            <person name="Justo A."/>
            <person name="Karasinski D."/>
            <person name="Kautmanova I."/>
            <person name="Kiss B."/>
            <person name="Kocsube S."/>
            <person name="Kotiranta H."/>
            <person name="LaButti K.M."/>
            <person name="Lechner B.E."/>
            <person name="Liimatainen K."/>
            <person name="Lipzen A."/>
            <person name="Lukacs Z."/>
            <person name="Mihaltcheva S."/>
            <person name="Morgado L.N."/>
            <person name="Niskanen T."/>
            <person name="Noordeloos M.E."/>
            <person name="Ohm R.A."/>
            <person name="Ortiz-Santana B."/>
            <person name="Ovrebo C."/>
            <person name="Racz N."/>
            <person name="Riley R."/>
            <person name="Savchenko A."/>
            <person name="Shiryaev A."/>
            <person name="Soop K."/>
            <person name="Spirin V."/>
            <person name="Szebenyi C."/>
            <person name="Tomsovsky M."/>
            <person name="Tulloss R.E."/>
            <person name="Uehling J."/>
            <person name="Grigoriev I.V."/>
            <person name="Vagvolgyi C."/>
            <person name="Papp T."/>
            <person name="Martin F.M."/>
            <person name="Miettinen O."/>
            <person name="Hibbett D.S."/>
            <person name="Nagy L.G."/>
        </authorList>
    </citation>
    <scope>NUCLEOTIDE SEQUENCE [LARGE SCALE GENOMIC DNA]</scope>
    <source>
        <strain evidence="7 8">FP101781</strain>
    </source>
</reference>
<dbReference type="InterPro" id="IPR007667">
    <property type="entry name" value="Hypoxia_induced_domain"/>
</dbReference>
<dbReference type="STRING" id="71717.A0A4Y7T7H5"/>
<dbReference type="AlphaFoldDB" id="A0A4Y7T7H5"/>
<feature type="compositionally biased region" description="Basic and acidic residues" evidence="5">
    <location>
        <begin position="182"/>
        <end position="206"/>
    </location>
</feature>
<organism evidence="7 8">
    <name type="scientific">Coprinellus micaceus</name>
    <name type="common">Glistening ink-cap mushroom</name>
    <name type="synonym">Coprinus micaceus</name>
    <dbReference type="NCBI Taxonomy" id="71717"/>
    <lineage>
        <taxon>Eukaryota</taxon>
        <taxon>Fungi</taxon>
        <taxon>Dikarya</taxon>
        <taxon>Basidiomycota</taxon>
        <taxon>Agaricomycotina</taxon>
        <taxon>Agaricomycetes</taxon>
        <taxon>Agaricomycetidae</taxon>
        <taxon>Agaricales</taxon>
        <taxon>Agaricineae</taxon>
        <taxon>Psathyrellaceae</taxon>
        <taxon>Coprinellus</taxon>
    </lineage>
</organism>
<gene>
    <name evidence="7" type="ORF">FA13DRAFT_568734</name>
</gene>
<feature type="region of interest" description="Disordered" evidence="5">
    <location>
        <begin position="182"/>
        <end position="218"/>
    </location>
</feature>
<sequence length="218" mass="24394">MKLLTEQQLEEHHQASVRGAIEGTAIGSALAGASYLYARRFPGFRSLPPSLKLLGTIILVAPCIAIQGERRGLEYDRSQWEGEFGVGILDHKELEKDRRWSNMSLGEKINDWSLRHQYTLIMGGWATSLGVAGAIISRNKYQTLPQKVSYGETVFKGLTIGLLIAAGALTYNSRKEFAKENQHDHSWRDVLEQQERDRRADEEALRKRTTTSPAAAIA</sequence>
<protein>
    <recommendedName>
        <fullName evidence="6">HIG1 domain-containing protein</fullName>
    </recommendedName>
</protein>
<evidence type="ECO:0000256" key="3">
    <source>
        <dbReference type="ARBA" id="ARBA00022989"/>
    </source>
</evidence>
<comment type="caution">
    <text evidence="7">The sequence shown here is derived from an EMBL/GenBank/DDBJ whole genome shotgun (WGS) entry which is preliminary data.</text>
</comment>
<proteinExistence type="predicted"/>
<keyword evidence="4" id="KW-0472">Membrane</keyword>
<dbReference type="OrthoDB" id="1915122at2759"/>
<keyword evidence="2" id="KW-0812">Transmembrane</keyword>
<dbReference type="GO" id="GO:0005739">
    <property type="term" value="C:mitochondrion"/>
    <property type="evidence" value="ECO:0007669"/>
    <property type="project" value="UniProtKB-SubCell"/>
</dbReference>
<evidence type="ECO:0000256" key="5">
    <source>
        <dbReference type="SAM" id="MobiDB-lite"/>
    </source>
</evidence>
<comment type="subcellular location">
    <subcellularLocation>
        <location evidence="1">Mitochondrion</location>
    </subcellularLocation>
</comment>
<dbReference type="EMBL" id="QPFP01000024">
    <property type="protein sequence ID" value="TEB30123.1"/>
    <property type="molecule type" value="Genomic_DNA"/>
</dbReference>
<evidence type="ECO:0000313" key="8">
    <source>
        <dbReference type="Proteomes" id="UP000298030"/>
    </source>
</evidence>
<dbReference type="PROSITE" id="PS51503">
    <property type="entry name" value="HIG1"/>
    <property type="match status" value="1"/>
</dbReference>
<accession>A0A4Y7T7H5</accession>
<keyword evidence="8" id="KW-1185">Reference proteome</keyword>
<feature type="domain" description="HIG1" evidence="6">
    <location>
        <begin position="90"/>
        <end position="181"/>
    </location>
</feature>
<evidence type="ECO:0000259" key="6">
    <source>
        <dbReference type="PROSITE" id="PS51503"/>
    </source>
</evidence>
<evidence type="ECO:0000256" key="4">
    <source>
        <dbReference type="ARBA" id="ARBA00023136"/>
    </source>
</evidence>
<keyword evidence="3" id="KW-1133">Transmembrane helix</keyword>
<evidence type="ECO:0000313" key="7">
    <source>
        <dbReference type="EMBL" id="TEB30123.1"/>
    </source>
</evidence>